<dbReference type="Pfam" id="PF24568">
    <property type="entry name" value="CC_PcsB"/>
    <property type="match status" value="1"/>
</dbReference>
<feature type="region of interest" description="Disordered" evidence="3">
    <location>
        <begin position="31"/>
        <end position="56"/>
    </location>
</feature>
<reference evidence="7" key="1">
    <citation type="submission" date="2016-01" db="EMBL/GenBank/DDBJ databases">
        <title>Complete genome of Planococcus kocurri type strain.</title>
        <authorList>
            <person name="See-Too W.S."/>
        </authorList>
    </citation>
    <scope>NUCLEOTIDE SEQUENCE [LARGE SCALE GENOMIC DNA]</scope>
    <source>
        <strain evidence="7">ATCC 43650</strain>
    </source>
</reference>
<dbReference type="Gene3D" id="6.10.250.3150">
    <property type="match status" value="1"/>
</dbReference>
<dbReference type="InterPro" id="IPR011055">
    <property type="entry name" value="Dup_hybrid_motif"/>
</dbReference>
<dbReference type="Proteomes" id="UP000065533">
    <property type="component" value="Chromosome"/>
</dbReference>
<dbReference type="PANTHER" id="PTHR21666:SF270">
    <property type="entry name" value="MUREIN HYDROLASE ACTIVATOR ENVC"/>
    <property type="match status" value="1"/>
</dbReference>
<keyword evidence="1 4" id="KW-0732">Signal</keyword>
<evidence type="ECO:0000256" key="3">
    <source>
        <dbReference type="SAM" id="MobiDB-lite"/>
    </source>
</evidence>
<evidence type="ECO:0000259" key="5">
    <source>
        <dbReference type="Pfam" id="PF01551"/>
    </source>
</evidence>
<feature type="compositionally biased region" description="Polar residues" evidence="3">
    <location>
        <begin position="47"/>
        <end position="56"/>
    </location>
</feature>
<accession>A0ABM5WWL7</accession>
<feature type="domain" description="M23ase beta-sheet core" evidence="5">
    <location>
        <begin position="346"/>
        <end position="440"/>
    </location>
</feature>
<evidence type="ECO:0000256" key="1">
    <source>
        <dbReference type="ARBA" id="ARBA00022729"/>
    </source>
</evidence>
<sequence>MSLKSKWIVTGLVSALAITLCLPTTDASPLSELEKKQQDTEQKKSELNSGIQKKSNEINENQTKLTGIMMEITELDNKITEVEFKIADVQEKIDQTQNEIDVLKKSIAELEKKIAERDKLLQERARAIQLSGGSVDYIDVLLGANSFIDFIDRISAVNTLLEADREIMLQQTGDKTLLSKQQTIVETKMTQQGELQKELQALNHSLADQKNKQNGLAKEVTAEQKRLAAAKLKLEDQFEEEIEISAELEQQIADEQARLAELARKAEEERKRKLAAEQKRQRKAEEARIAAERKAAKDSGNKISGASSPVAILPVTPVVGSPFISPADGRHTSGFGGRDIGDGAETHLGYDIANETDTPIVAAATGYVSYSGVMGGYGKVVILTHSIEGQTYATVYGHMSSINVSTGQAVSQGEKVGGMGSTGRSTGTHVHFEVHVGTWNGSRSNAVDPSLYIR</sequence>
<evidence type="ECO:0000313" key="8">
    <source>
        <dbReference type="Proteomes" id="UP000065533"/>
    </source>
</evidence>
<dbReference type="EMBL" id="CP013661">
    <property type="protein sequence ID" value="ALS78734.1"/>
    <property type="molecule type" value="Genomic_DNA"/>
</dbReference>
<dbReference type="Pfam" id="PF01551">
    <property type="entry name" value="Peptidase_M23"/>
    <property type="match status" value="1"/>
</dbReference>
<feature type="domain" description="Peptidoglycan hydrolase PcsB coiled-coil" evidence="6">
    <location>
        <begin position="107"/>
        <end position="180"/>
    </location>
</feature>
<dbReference type="InterPro" id="IPR016047">
    <property type="entry name" value="M23ase_b-sheet_dom"/>
</dbReference>
<name>A0ABM5WWL7_9BACL</name>
<keyword evidence="2" id="KW-0175">Coiled coil</keyword>
<evidence type="ECO:0000256" key="2">
    <source>
        <dbReference type="SAM" id="Coils"/>
    </source>
</evidence>
<evidence type="ECO:0000259" key="6">
    <source>
        <dbReference type="Pfam" id="PF24568"/>
    </source>
</evidence>
<dbReference type="CDD" id="cd12797">
    <property type="entry name" value="M23_peptidase"/>
    <property type="match status" value="1"/>
</dbReference>
<proteinExistence type="predicted"/>
<dbReference type="InterPro" id="IPR050570">
    <property type="entry name" value="Cell_wall_metabolism_enzyme"/>
</dbReference>
<feature type="chain" id="PRO_5046411739" evidence="4">
    <location>
        <begin position="28"/>
        <end position="454"/>
    </location>
</feature>
<feature type="signal peptide" evidence="4">
    <location>
        <begin position="1"/>
        <end position="27"/>
    </location>
</feature>
<evidence type="ECO:0000313" key="7">
    <source>
        <dbReference type="EMBL" id="ALS78734.1"/>
    </source>
</evidence>
<gene>
    <name evidence="7" type="ORF">AUO94_08735</name>
</gene>
<keyword evidence="8" id="KW-1185">Reference proteome</keyword>
<dbReference type="RefSeq" id="WP_058385393.1">
    <property type="nucleotide sequence ID" value="NZ_CP013661.2"/>
</dbReference>
<dbReference type="SUPFAM" id="SSF51261">
    <property type="entry name" value="Duplicated hybrid motif"/>
    <property type="match status" value="1"/>
</dbReference>
<dbReference type="SUPFAM" id="SSF57997">
    <property type="entry name" value="Tropomyosin"/>
    <property type="match status" value="1"/>
</dbReference>
<feature type="coiled-coil region" evidence="2">
    <location>
        <begin position="192"/>
        <end position="295"/>
    </location>
</feature>
<protein>
    <submittedName>
        <fullName evidence="7">Peptidase M23</fullName>
    </submittedName>
</protein>
<evidence type="ECO:0000256" key="4">
    <source>
        <dbReference type="SAM" id="SignalP"/>
    </source>
</evidence>
<organism evidence="7 8">
    <name type="scientific">Planococcus kocurii</name>
    <dbReference type="NCBI Taxonomy" id="1374"/>
    <lineage>
        <taxon>Bacteria</taxon>
        <taxon>Bacillati</taxon>
        <taxon>Bacillota</taxon>
        <taxon>Bacilli</taxon>
        <taxon>Bacillales</taxon>
        <taxon>Caryophanaceae</taxon>
        <taxon>Planococcus</taxon>
    </lineage>
</organism>
<feature type="compositionally biased region" description="Basic and acidic residues" evidence="3">
    <location>
        <begin position="32"/>
        <end position="46"/>
    </location>
</feature>
<dbReference type="PANTHER" id="PTHR21666">
    <property type="entry name" value="PEPTIDASE-RELATED"/>
    <property type="match status" value="1"/>
</dbReference>
<dbReference type="Gene3D" id="2.70.70.10">
    <property type="entry name" value="Glucose Permease (Domain IIA)"/>
    <property type="match status" value="1"/>
</dbReference>
<dbReference type="InterPro" id="IPR057309">
    <property type="entry name" value="PcsB_CC"/>
</dbReference>